<keyword evidence="1" id="KW-0472">Membrane</keyword>
<evidence type="ECO:0000256" key="1">
    <source>
        <dbReference type="SAM" id="Phobius"/>
    </source>
</evidence>
<accession>A0A2M8EMB3</accession>
<evidence type="ECO:0000313" key="2">
    <source>
        <dbReference type="EMBL" id="PJC23869.1"/>
    </source>
</evidence>
<dbReference type="InterPro" id="IPR007497">
    <property type="entry name" value="SIMPL/DUF541"/>
</dbReference>
<reference evidence="3" key="1">
    <citation type="submission" date="2017-09" db="EMBL/GenBank/DDBJ databases">
        <title>Depth-based differentiation of microbial function through sediment-hosted aquifers and enrichment of novel symbionts in the deep terrestrial subsurface.</title>
        <authorList>
            <person name="Probst A.J."/>
            <person name="Ladd B."/>
            <person name="Jarett J.K."/>
            <person name="Geller-Mcgrath D.E."/>
            <person name="Sieber C.M.K."/>
            <person name="Emerson J.B."/>
            <person name="Anantharaman K."/>
            <person name="Thomas B.C."/>
            <person name="Malmstrom R."/>
            <person name="Stieglmeier M."/>
            <person name="Klingl A."/>
            <person name="Woyke T."/>
            <person name="Ryan C.M."/>
            <person name="Banfield J.F."/>
        </authorList>
    </citation>
    <scope>NUCLEOTIDE SEQUENCE [LARGE SCALE GENOMIC DNA]</scope>
</reference>
<feature type="transmembrane region" description="Helical" evidence="1">
    <location>
        <begin position="6"/>
        <end position="25"/>
    </location>
</feature>
<keyword evidence="1" id="KW-0812">Transmembrane</keyword>
<dbReference type="Pfam" id="PF04402">
    <property type="entry name" value="SIMPL"/>
    <property type="match status" value="1"/>
</dbReference>
<dbReference type="EMBL" id="PFSJ01000009">
    <property type="protein sequence ID" value="PJC23869.1"/>
    <property type="molecule type" value="Genomic_DNA"/>
</dbReference>
<proteinExistence type="predicted"/>
<sequence>MNINKVLTSPLLYILILVVGGGYWFTNYLSMKNNTLSVSGYADTTVENQVASFSAGVSTVDDKKEVAVKEVNNKVDSLINAVKLFGIPAFELK</sequence>
<comment type="caution">
    <text evidence="2">The sequence shown here is derived from an EMBL/GenBank/DDBJ whole genome shotgun (WGS) entry which is preliminary data.</text>
</comment>
<organism evidence="2 3">
    <name type="scientific">candidate division WWE3 bacterium CG_4_9_14_0_2_um_filter_35_11</name>
    <dbReference type="NCBI Taxonomy" id="1975077"/>
    <lineage>
        <taxon>Bacteria</taxon>
        <taxon>Katanobacteria</taxon>
    </lineage>
</organism>
<evidence type="ECO:0000313" key="3">
    <source>
        <dbReference type="Proteomes" id="UP000229756"/>
    </source>
</evidence>
<dbReference type="AlphaFoldDB" id="A0A2M8EMB3"/>
<dbReference type="Proteomes" id="UP000229756">
    <property type="component" value="Unassembled WGS sequence"/>
</dbReference>
<gene>
    <name evidence="2" type="ORF">CO058_01260</name>
</gene>
<protein>
    <submittedName>
        <fullName evidence="2">Uncharacterized protein</fullName>
    </submittedName>
</protein>
<keyword evidence="1" id="KW-1133">Transmembrane helix</keyword>
<name>A0A2M8EMB3_UNCKA</name>